<dbReference type="OrthoDB" id="9810065at2"/>
<dbReference type="SUPFAM" id="SSF53850">
    <property type="entry name" value="Periplasmic binding protein-like II"/>
    <property type="match status" value="1"/>
</dbReference>
<dbReference type="AlphaFoldDB" id="A0A0S2DPX4"/>
<sequence>MDKLGSLLAFVRTAHARSFVAAARQLGVSSSAVGKSVARLEQQLGVRLLQRNTRNVQLTEEGRQFYERCKPLLDELEDAEAALTHAMQAPRGRLRIGLPTVGYRFLMPVLGEFRQRYPEVELELDFNDQIVDVIDGGFDAAIRSGDMPDSRLRARRLGPFCFMLCAAPDYLARRGEPRAPADLAGHDCIHFRFANSGKLQEWSLRLAPGETAPHLPAALVCNNSEAAVQAAVHGLGIVYSVDFLVREHLAAGRLQRVLPGFETQRGQFWALWPAHRHVSPKLRVFLDFIGERLFQYQPIA</sequence>
<dbReference type="InterPro" id="IPR000847">
    <property type="entry name" value="LysR_HTH_N"/>
</dbReference>
<dbReference type="InterPro" id="IPR005119">
    <property type="entry name" value="LysR_subst-bd"/>
</dbReference>
<dbReference type="Gene3D" id="3.40.190.290">
    <property type="match status" value="1"/>
</dbReference>
<keyword evidence="4" id="KW-0804">Transcription</keyword>
<dbReference type="Proteomes" id="UP000061569">
    <property type="component" value="Chromosome"/>
</dbReference>
<dbReference type="GO" id="GO:0006351">
    <property type="term" value="P:DNA-templated transcription"/>
    <property type="evidence" value="ECO:0007669"/>
    <property type="project" value="TreeGrafter"/>
</dbReference>
<dbReference type="Pfam" id="PF00126">
    <property type="entry name" value="HTH_1"/>
    <property type="match status" value="1"/>
</dbReference>
<dbReference type="GO" id="GO:0003700">
    <property type="term" value="F:DNA-binding transcription factor activity"/>
    <property type="evidence" value="ECO:0007669"/>
    <property type="project" value="InterPro"/>
</dbReference>
<dbReference type="InterPro" id="IPR058163">
    <property type="entry name" value="LysR-type_TF_proteobact-type"/>
</dbReference>
<keyword evidence="2" id="KW-0805">Transcription regulation</keyword>
<evidence type="ECO:0000313" key="6">
    <source>
        <dbReference type="Proteomes" id="UP000061569"/>
    </source>
</evidence>
<dbReference type="PANTHER" id="PTHR30537">
    <property type="entry name" value="HTH-TYPE TRANSCRIPTIONAL REGULATOR"/>
    <property type="match status" value="1"/>
</dbReference>
<evidence type="ECO:0000313" key="5">
    <source>
        <dbReference type="EMBL" id="ALN60658.1"/>
    </source>
</evidence>
<dbReference type="SUPFAM" id="SSF46785">
    <property type="entry name" value="Winged helix' DNA-binding domain"/>
    <property type="match status" value="1"/>
</dbReference>
<dbReference type="Gene3D" id="1.10.10.10">
    <property type="entry name" value="Winged helix-like DNA-binding domain superfamily/Winged helix DNA-binding domain"/>
    <property type="match status" value="1"/>
</dbReference>
<dbReference type="KEGG" id="lez:GLE_5317"/>
<dbReference type="PANTHER" id="PTHR30537:SF72">
    <property type="entry name" value="LYSR FAMILY TRANSCRIPTIONAL REGULATOR"/>
    <property type="match status" value="1"/>
</dbReference>
<evidence type="ECO:0000256" key="1">
    <source>
        <dbReference type="ARBA" id="ARBA00009437"/>
    </source>
</evidence>
<dbReference type="InterPro" id="IPR036390">
    <property type="entry name" value="WH_DNA-bd_sf"/>
</dbReference>
<dbReference type="FunFam" id="1.10.10.10:FF:000001">
    <property type="entry name" value="LysR family transcriptional regulator"/>
    <property type="match status" value="1"/>
</dbReference>
<dbReference type="EMBL" id="CP013140">
    <property type="protein sequence ID" value="ALN60658.1"/>
    <property type="molecule type" value="Genomic_DNA"/>
</dbReference>
<dbReference type="GO" id="GO:0043565">
    <property type="term" value="F:sequence-specific DNA binding"/>
    <property type="evidence" value="ECO:0007669"/>
    <property type="project" value="TreeGrafter"/>
</dbReference>
<keyword evidence="3" id="KW-0238">DNA-binding</keyword>
<protein>
    <submittedName>
        <fullName evidence="5">Transcriptional regulator, LysR family</fullName>
    </submittedName>
</protein>
<dbReference type="Pfam" id="PF03466">
    <property type="entry name" value="LysR_substrate"/>
    <property type="match status" value="1"/>
</dbReference>
<reference evidence="5 6" key="1">
    <citation type="submission" date="2015-11" db="EMBL/GenBank/DDBJ databases">
        <title>Genome sequences of Lysobacter enzymogenes strain C3 and Lysobacter antibioticus ATCC 29479.</title>
        <authorList>
            <person name="Kobayashi D.Y."/>
        </authorList>
    </citation>
    <scope>NUCLEOTIDE SEQUENCE [LARGE SCALE GENOMIC DNA]</scope>
    <source>
        <strain evidence="5 6">C3</strain>
    </source>
</reference>
<dbReference type="PRINTS" id="PR00039">
    <property type="entry name" value="HTHLYSR"/>
</dbReference>
<dbReference type="PROSITE" id="PS50931">
    <property type="entry name" value="HTH_LYSR"/>
    <property type="match status" value="1"/>
</dbReference>
<evidence type="ECO:0000256" key="2">
    <source>
        <dbReference type="ARBA" id="ARBA00023015"/>
    </source>
</evidence>
<evidence type="ECO:0000256" key="3">
    <source>
        <dbReference type="ARBA" id="ARBA00023125"/>
    </source>
</evidence>
<dbReference type="STRING" id="69.GLE_5317"/>
<comment type="similarity">
    <text evidence="1">Belongs to the LysR transcriptional regulatory family.</text>
</comment>
<organism evidence="5 6">
    <name type="scientific">Lysobacter enzymogenes</name>
    <dbReference type="NCBI Taxonomy" id="69"/>
    <lineage>
        <taxon>Bacteria</taxon>
        <taxon>Pseudomonadati</taxon>
        <taxon>Pseudomonadota</taxon>
        <taxon>Gammaproteobacteria</taxon>
        <taxon>Lysobacterales</taxon>
        <taxon>Lysobacteraceae</taxon>
        <taxon>Lysobacter</taxon>
    </lineage>
</organism>
<evidence type="ECO:0000256" key="4">
    <source>
        <dbReference type="ARBA" id="ARBA00023163"/>
    </source>
</evidence>
<dbReference type="RefSeq" id="WP_057949715.1">
    <property type="nucleotide sequence ID" value="NZ_CP067396.1"/>
</dbReference>
<proteinExistence type="inferred from homology"/>
<dbReference type="InterPro" id="IPR036388">
    <property type="entry name" value="WH-like_DNA-bd_sf"/>
</dbReference>
<accession>A0A0S2DPX4</accession>
<name>A0A0S2DPX4_LYSEN</name>
<dbReference type="PATRIC" id="fig|69.6.peg.5234"/>
<gene>
    <name evidence="5" type="ORF">GLE_5317</name>
</gene>
<dbReference type="CDD" id="cd08476">
    <property type="entry name" value="PBP2_CrgA_like_7"/>
    <property type="match status" value="1"/>
</dbReference>